<organism evidence="1 2">
    <name type="scientific">Durusdinium trenchii</name>
    <dbReference type="NCBI Taxonomy" id="1381693"/>
    <lineage>
        <taxon>Eukaryota</taxon>
        <taxon>Sar</taxon>
        <taxon>Alveolata</taxon>
        <taxon>Dinophyceae</taxon>
        <taxon>Suessiales</taxon>
        <taxon>Symbiodiniaceae</taxon>
        <taxon>Durusdinium</taxon>
    </lineage>
</organism>
<evidence type="ECO:0000313" key="2">
    <source>
        <dbReference type="Proteomes" id="UP001642484"/>
    </source>
</evidence>
<dbReference type="EMBL" id="CAXAMN010028717">
    <property type="protein sequence ID" value="CAK9117502.1"/>
    <property type="molecule type" value="Genomic_DNA"/>
</dbReference>
<accession>A0ABP0SYK7</accession>
<proteinExistence type="predicted"/>
<sequence length="168" mass="19798">MNRGIITSERGVLAQGCWCECCWLMSEAPTARRRIGGTCHSLSEVKPSLKPEELLDDGIPEEMVFISFHIEEKHLNSWRTECFDRLPNRDSFSSCTEYDRADPKGRPNGLTHETYMELLQEMVQVLEKRPWILKRSVRQHRGEWAIIPQPVCERLKRCRLWRRWKIAS</sequence>
<gene>
    <name evidence="1" type="ORF">CCMP2556_LOCUS54819</name>
</gene>
<comment type="caution">
    <text evidence="1">The sequence shown here is derived from an EMBL/GenBank/DDBJ whole genome shotgun (WGS) entry which is preliminary data.</text>
</comment>
<dbReference type="Proteomes" id="UP001642484">
    <property type="component" value="Unassembled WGS sequence"/>
</dbReference>
<protein>
    <submittedName>
        <fullName evidence="1">Uncharacterized protein</fullName>
    </submittedName>
</protein>
<reference evidence="1 2" key="1">
    <citation type="submission" date="2024-02" db="EMBL/GenBank/DDBJ databases">
        <authorList>
            <person name="Chen Y."/>
            <person name="Shah S."/>
            <person name="Dougan E. K."/>
            <person name="Thang M."/>
            <person name="Chan C."/>
        </authorList>
    </citation>
    <scope>NUCLEOTIDE SEQUENCE [LARGE SCALE GENOMIC DNA]</scope>
</reference>
<keyword evidence="2" id="KW-1185">Reference proteome</keyword>
<name>A0ABP0SYK7_9DINO</name>
<evidence type="ECO:0000313" key="1">
    <source>
        <dbReference type="EMBL" id="CAK9117502.1"/>
    </source>
</evidence>